<accession>A0A8H5B655</accession>
<sequence>MTDESAVYRIAMVLHPGLKLEYFRRRKWQEPWIRQAESLTREAYNEYAQRAQLLQNSVTSTTDDEPATSSSSTTPQPMQFHDFTNISVAPSTTVTVRDELADYLAMPLENVKDPLMWWWEKRTVFPILSQMALDYHSIPATSTSVERVFSFGRQLLVFTRNRLSALSLRRFLCLGSWSKKDMIQDKDVLDALLEADEKKEGKKHG</sequence>
<reference evidence="3 4" key="1">
    <citation type="journal article" date="2020" name="ISME J.">
        <title>Uncovering the hidden diversity of litter-decomposition mechanisms in mushroom-forming fungi.</title>
        <authorList>
            <person name="Floudas D."/>
            <person name="Bentzer J."/>
            <person name="Ahren D."/>
            <person name="Johansson T."/>
            <person name="Persson P."/>
            <person name="Tunlid A."/>
        </authorList>
    </citation>
    <scope>NUCLEOTIDE SEQUENCE [LARGE SCALE GENOMIC DNA]</scope>
    <source>
        <strain evidence="3 4">CBS 291.85</strain>
    </source>
</reference>
<keyword evidence="4" id="KW-1185">Reference proteome</keyword>
<organism evidence="3 4">
    <name type="scientific">Tetrapyrgos nigripes</name>
    <dbReference type="NCBI Taxonomy" id="182062"/>
    <lineage>
        <taxon>Eukaryota</taxon>
        <taxon>Fungi</taxon>
        <taxon>Dikarya</taxon>
        <taxon>Basidiomycota</taxon>
        <taxon>Agaricomycotina</taxon>
        <taxon>Agaricomycetes</taxon>
        <taxon>Agaricomycetidae</taxon>
        <taxon>Agaricales</taxon>
        <taxon>Marasmiineae</taxon>
        <taxon>Marasmiaceae</taxon>
        <taxon>Tetrapyrgos</taxon>
    </lineage>
</organism>
<dbReference type="PANTHER" id="PTHR23272">
    <property type="entry name" value="BED FINGER-RELATED"/>
    <property type="match status" value="1"/>
</dbReference>
<dbReference type="PANTHER" id="PTHR23272:SF104">
    <property type="entry name" value="HAT FAMILY DIMERISATION DOMAIN CONTAINING PROTEIN, EXPRESSED"/>
    <property type="match status" value="1"/>
</dbReference>
<dbReference type="SUPFAM" id="SSF53098">
    <property type="entry name" value="Ribonuclease H-like"/>
    <property type="match status" value="1"/>
</dbReference>
<gene>
    <name evidence="3" type="ORF">D9758_019086</name>
</gene>
<evidence type="ECO:0000259" key="2">
    <source>
        <dbReference type="Pfam" id="PF05699"/>
    </source>
</evidence>
<protein>
    <recommendedName>
        <fullName evidence="2">HAT C-terminal dimerisation domain-containing protein</fullName>
    </recommendedName>
</protein>
<name>A0A8H5B655_9AGAR</name>
<dbReference type="InterPro" id="IPR008906">
    <property type="entry name" value="HATC_C_dom"/>
</dbReference>
<dbReference type="AlphaFoldDB" id="A0A8H5B655"/>
<comment type="caution">
    <text evidence="3">The sequence shown here is derived from an EMBL/GenBank/DDBJ whole genome shotgun (WGS) entry which is preliminary data.</text>
</comment>
<dbReference type="EMBL" id="JAACJM010000477">
    <property type="protein sequence ID" value="KAF5317480.1"/>
    <property type="molecule type" value="Genomic_DNA"/>
</dbReference>
<proteinExistence type="predicted"/>
<dbReference type="InterPro" id="IPR012337">
    <property type="entry name" value="RNaseH-like_sf"/>
</dbReference>
<feature type="domain" description="HAT C-terminal dimerisation" evidence="2">
    <location>
        <begin position="99"/>
        <end position="177"/>
    </location>
</feature>
<dbReference type="Proteomes" id="UP000559256">
    <property type="component" value="Unassembled WGS sequence"/>
</dbReference>
<feature type="region of interest" description="Disordered" evidence="1">
    <location>
        <begin position="57"/>
        <end position="77"/>
    </location>
</feature>
<dbReference type="Pfam" id="PF05699">
    <property type="entry name" value="Dimer_Tnp_hAT"/>
    <property type="match status" value="1"/>
</dbReference>
<evidence type="ECO:0000256" key="1">
    <source>
        <dbReference type="SAM" id="MobiDB-lite"/>
    </source>
</evidence>
<evidence type="ECO:0000313" key="4">
    <source>
        <dbReference type="Proteomes" id="UP000559256"/>
    </source>
</evidence>
<dbReference type="GO" id="GO:0046983">
    <property type="term" value="F:protein dimerization activity"/>
    <property type="evidence" value="ECO:0007669"/>
    <property type="project" value="InterPro"/>
</dbReference>
<evidence type="ECO:0000313" key="3">
    <source>
        <dbReference type="EMBL" id="KAF5317480.1"/>
    </source>
</evidence>
<dbReference type="OrthoDB" id="1715602at2759"/>